<dbReference type="AlphaFoldDB" id="A0A4Q1SB99"/>
<name>A0A4Q1SB99_9BACT</name>
<proteinExistence type="predicted"/>
<sequence>MRSEQIHRAIAQGHSRFDICQIVGKGIRVIHKPGSRFEDSITAILDQLSEQKGRSWPSTAGRPAA</sequence>
<accession>A0A4Q1SB99</accession>
<dbReference type="EMBL" id="SDMK01000003">
    <property type="protein sequence ID" value="RXS94335.1"/>
    <property type="molecule type" value="Genomic_DNA"/>
</dbReference>
<protein>
    <submittedName>
        <fullName evidence="1">Uncharacterized protein</fullName>
    </submittedName>
</protein>
<keyword evidence="2" id="KW-1185">Reference proteome</keyword>
<evidence type="ECO:0000313" key="2">
    <source>
        <dbReference type="Proteomes" id="UP000290253"/>
    </source>
</evidence>
<dbReference type="Proteomes" id="UP000290253">
    <property type="component" value="Unassembled WGS sequence"/>
</dbReference>
<dbReference type="OrthoDB" id="123301at2"/>
<organism evidence="1 2">
    <name type="scientific">Silvibacterium dinghuense</name>
    <dbReference type="NCBI Taxonomy" id="1560006"/>
    <lineage>
        <taxon>Bacteria</taxon>
        <taxon>Pseudomonadati</taxon>
        <taxon>Acidobacteriota</taxon>
        <taxon>Terriglobia</taxon>
        <taxon>Terriglobales</taxon>
        <taxon>Acidobacteriaceae</taxon>
        <taxon>Silvibacterium</taxon>
    </lineage>
</organism>
<comment type="caution">
    <text evidence="1">The sequence shown here is derived from an EMBL/GenBank/DDBJ whole genome shotgun (WGS) entry which is preliminary data.</text>
</comment>
<evidence type="ECO:0000313" key="1">
    <source>
        <dbReference type="EMBL" id="RXS94335.1"/>
    </source>
</evidence>
<dbReference type="RefSeq" id="WP_129209073.1">
    <property type="nucleotide sequence ID" value="NZ_BMGU01000005.1"/>
</dbReference>
<reference evidence="1 2" key="1">
    <citation type="journal article" date="2016" name="Int. J. Syst. Evol. Microbiol.">
        <title>Acidipila dinghuensis sp. nov., an acidobacterium isolated from forest soil.</title>
        <authorList>
            <person name="Jiang Y.W."/>
            <person name="Wang J."/>
            <person name="Chen M.H."/>
            <person name="Lv Y.Y."/>
            <person name="Qiu L.H."/>
        </authorList>
    </citation>
    <scope>NUCLEOTIDE SEQUENCE [LARGE SCALE GENOMIC DNA]</scope>
    <source>
        <strain evidence="1 2">DHOF10</strain>
    </source>
</reference>
<gene>
    <name evidence="1" type="ORF">ESZ00_14680</name>
</gene>